<dbReference type="InterPro" id="IPR009030">
    <property type="entry name" value="Growth_fac_rcpt_cys_sf"/>
</dbReference>
<dbReference type="SUPFAM" id="SSF57196">
    <property type="entry name" value="EGF/Laminin"/>
    <property type="match status" value="16"/>
</dbReference>
<feature type="disulfide bond" evidence="5">
    <location>
        <begin position="506"/>
        <end position="515"/>
    </location>
</feature>
<feature type="disulfide bond" evidence="5">
    <location>
        <begin position="627"/>
        <end position="636"/>
    </location>
</feature>
<keyword evidence="11" id="KW-1185">Reference proteome</keyword>
<evidence type="ECO:0000256" key="1">
    <source>
        <dbReference type="ARBA" id="ARBA00022536"/>
    </source>
</evidence>
<keyword evidence="4" id="KW-0325">Glycoprotein</keyword>
<dbReference type="InterPro" id="IPR013320">
    <property type="entry name" value="ConA-like_dom_sf"/>
</dbReference>
<feature type="domain" description="EGF-like" evidence="9">
    <location>
        <begin position="1395"/>
        <end position="1431"/>
    </location>
</feature>
<feature type="domain" description="EGF-like" evidence="9">
    <location>
        <begin position="1905"/>
        <end position="1944"/>
    </location>
</feature>
<evidence type="ECO:0000256" key="6">
    <source>
        <dbReference type="SAM" id="Phobius"/>
    </source>
</evidence>
<feature type="domain" description="EGF-like" evidence="9">
    <location>
        <begin position="754"/>
        <end position="790"/>
    </location>
</feature>
<feature type="domain" description="Laminin G" evidence="8">
    <location>
        <begin position="1192"/>
        <end position="1399"/>
    </location>
</feature>
<feature type="disulfide bond" evidence="5">
    <location>
        <begin position="881"/>
        <end position="890"/>
    </location>
</feature>
<feature type="domain" description="Laminin G" evidence="8">
    <location>
        <begin position="976"/>
        <end position="1147"/>
    </location>
</feature>
<feature type="disulfide bond" evidence="5">
    <location>
        <begin position="368"/>
        <end position="378"/>
    </location>
</feature>
<dbReference type="SMART" id="SM00282">
    <property type="entry name" value="LamG"/>
    <property type="match status" value="4"/>
</dbReference>
<keyword evidence="6" id="KW-1133">Transmembrane helix</keyword>
<feature type="disulfide bond" evidence="5">
    <location>
        <begin position="487"/>
        <end position="504"/>
    </location>
</feature>
<dbReference type="SMART" id="SM00181">
    <property type="entry name" value="EGF"/>
    <property type="match status" value="29"/>
</dbReference>
<dbReference type="PRINTS" id="PR01983">
    <property type="entry name" value="NOTCH"/>
</dbReference>
<dbReference type="SUPFAM" id="SSF49899">
    <property type="entry name" value="Concanavalin A-like lectins/glucanases"/>
    <property type="match status" value="4"/>
</dbReference>
<evidence type="ECO:0000256" key="7">
    <source>
        <dbReference type="SAM" id="SignalP"/>
    </source>
</evidence>
<feature type="domain" description="EGF-like" evidence="9">
    <location>
        <begin position="557"/>
        <end position="593"/>
    </location>
</feature>
<keyword evidence="6" id="KW-0472">Membrane</keyword>
<organism evidence="10 11">
    <name type="scientific">Nesidiocoris tenuis</name>
    <dbReference type="NCBI Taxonomy" id="355587"/>
    <lineage>
        <taxon>Eukaryota</taxon>
        <taxon>Metazoa</taxon>
        <taxon>Ecdysozoa</taxon>
        <taxon>Arthropoda</taxon>
        <taxon>Hexapoda</taxon>
        <taxon>Insecta</taxon>
        <taxon>Pterygota</taxon>
        <taxon>Neoptera</taxon>
        <taxon>Paraneoptera</taxon>
        <taxon>Hemiptera</taxon>
        <taxon>Heteroptera</taxon>
        <taxon>Panheteroptera</taxon>
        <taxon>Cimicomorpha</taxon>
        <taxon>Miridae</taxon>
        <taxon>Dicyphina</taxon>
        <taxon>Nesidiocoris</taxon>
    </lineage>
</organism>
<dbReference type="PANTHER" id="PTHR24033:SF224">
    <property type="entry name" value="C-TYPE LECTIN"/>
    <property type="match status" value="1"/>
</dbReference>
<dbReference type="PANTHER" id="PTHR24033">
    <property type="entry name" value="EGF-LIKE DOMAIN-CONTAINING PROTEIN"/>
    <property type="match status" value="1"/>
</dbReference>
<dbReference type="InterPro" id="IPR051830">
    <property type="entry name" value="NOTCH_homolog"/>
</dbReference>
<feature type="domain" description="EGF-like" evidence="9">
    <location>
        <begin position="893"/>
        <end position="929"/>
    </location>
</feature>
<feature type="disulfide bond" evidence="5">
    <location>
        <begin position="545"/>
        <end position="554"/>
    </location>
</feature>
<dbReference type="Gene3D" id="2.60.120.200">
    <property type="match status" value="4"/>
</dbReference>
<feature type="disulfide bond" evidence="5">
    <location>
        <begin position="1421"/>
        <end position="1430"/>
    </location>
</feature>
<feature type="domain" description="EGF-like" evidence="9">
    <location>
        <begin position="855"/>
        <end position="891"/>
    </location>
</feature>
<name>A0ABN7BB43_9HEMI</name>
<feature type="disulfide bond" evidence="5">
    <location>
        <begin position="962"/>
        <end position="971"/>
    </location>
</feature>
<feature type="disulfide bond" evidence="5">
    <location>
        <begin position="919"/>
        <end position="928"/>
    </location>
</feature>
<evidence type="ECO:0000256" key="3">
    <source>
        <dbReference type="ARBA" id="ARBA00023157"/>
    </source>
</evidence>
<dbReference type="SUPFAM" id="SSF57184">
    <property type="entry name" value="Growth factor receptor domain"/>
    <property type="match status" value="2"/>
</dbReference>
<dbReference type="Pfam" id="PF00054">
    <property type="entry name" value="Laminin_G_1"/>
    <property type="match status" value="2"/>
</dbReference>
<dbReference type="InterPro" id="IPR049883">
    <property type="entry name" value="NOTCH1_EGF-like"/>
</dbReference>
<dbReference type="PROSITE" id="PS50025">
    <property type="entry name" value="LAM_G_DOMAIN"/>
    <property type="match status" value="3"/>
</dbReference>
<dbReference type="InterPro" id="IPR000742">
    <property type="entry name" value="EGF"/>
</dbReference>
<feature type="domain" description="EGF-like" evidence="9">
    <location>
        <begin position="639"/>
        <end position="675"/>
    </location>
</feature>
<feature type="disulfide bond" evidence="5">
    <location>
        <begin position="1699"/>
        <end position="1708"/>
    </location>
</feature>
<proteinExistence type="predicted"/>
<feature type="domain" description="EGF-like" evidence="9">
    <location>
        <begin position="1711"/>
        <end position="1748"/>
    </location>
</feature>
<feature type="domain" description="EGF-like" evidence="9">
    <location>
        <begin position="677"/>
        <end position="713"/>
    </location>
</feature>
<dbReference type="PROSITE" id="PS00022">
    <property type="entry name" value="EGF_1"/>
    <property type="match status" value="25"/>
</dbReference>
<feature type="domain" description="EGF-like" evidence="9">
    <location>
        <begin position="518"/>
        <end position="555"/>
    </location>
</feature>
<feature type="disulfide bond" evidence="5">
    <location>
        <begin position="231"/>
        <end position="240"/>
    </location>
</feature>
<sequence length="2060" mass="225101">MARSRQDMIRLLTVFSLCILVAAFTGQTKAQNAREGFFNGARAFLPPIRLHKHVGLSFRTCYGGQIFSQRSSTQSPQSYSMQLELRADGLLFNISILSKSFITRISAPLLDNQWHNINILYRMGNLTISTLGHLQIIANSTYNAEILKQAEFVSDSDVLVVGDSFNGCLLEGPSFVFSNSSNVQSHNVQWGACPLPLGPCSSVRDPCAYDPCMKRGHCILLSNNHNYVCKCYPRYSGPNCQIDNGPPCDRHPCLNGGNCVEDAMGSYQCYCPAGWAGKNCDVKIENGPCDSSNQPCKNDATCVRIGNDYKCHCLPGWEGKDCEINKDDCFEHPCRNGGKCSDGIDGYSCDCDRTGYTGRNCENNINECENNPCLNGVCFDNYGGYTCQCAAGFGGQNCEQKLNDCSVNRCTLPNTMCVDGNNSYQCVCKPGYTGQYCEIGSTENCMTRPCQNGGTCHEGVNGVYCNCTSDFTGALCEEPMNACGGLCQNNSVCVASNDGRDYHCECLPGYEGQNCEIAQNNCLTNRCPEGQLCVESGGNSYECRCPNGLAGPDCSIELSQCASNPCKNNATCTDGPDSYLCSCLEGWEGNDCSIDRDECFEATIKGGSKCQNDGLCVNMNGTYNCYCKPGFSGDHCEFDVNECLSKPCRNGAECENNINSFTCICPAGYAGIDCGDNIDECESNPCANGSTCVDQIATFSCECPPGITGRLCETDIDDCESSPCLNGGQCNDGLNSYTCNCNNTGYEGFHCEINIDECVSNPCLNGGSCIDKINMFECQCQPGYQGVNCEMDIKECESNPCQFNSTCIERSIRDYYLSGDPMLPEHFDQPFEYSIADGYDCLCVKGTQGLNCEININECESNPCQNKATCHDLIDGYTCECEPGFDGVYCEIDIDECELYKPCVHGECVDGVASYNCLCEGIYGGKNCSVELTACRSNPCKNGGTCIPYLEGETTHKFNCSCTNGFQGHVCETVTTMSFNGSSYAAVNTSREEGYDIQFRFKTTLSDGLLAVGKGTTFYFLRLINGRMNLLSSILNKWDGVFIGQHLNNSVWQKVFVAINSSHLVLAANEEQTIYPINPNNEATTAHTSFPVTYLGGVGTSLRKYTANIASRWLIGCMEDTMINGQWVIPPDGGTNPVSYVGVEVGCPREPQCNPNPCHGHGTCTDYWNYFKCDCERPFLGSTCQYNYTAATFGYENITDSMVIVTVDQAARRAVRSILDISMFIRTREPSGGIFYLGSKPSSVNYSDETVIAAKLVNGELKVSFQFNGILESYGVDGVRLDNGFNHLIQVVRNVTTVQVKINGTEYFRKTISATGVLDLQYLLLGAAPSNNTPNNPLVRNFKGVIQDVQMNSGSKQMVLEFYPLLAPDIPDGERPISIGKAVFNHSLVFEGIVSDDACQSQPCLHGGTCIVTWNDFYCECPVGHKGKQCKEMEFCQVQDCPTGSECRNLNTGYECVANITIHNPNETAPGLHYEFVQSDSSAVLAEVSVTYRSKTGGTILQVGPSKDENYLFMDIYNDQITVSWSMGGETEVRNISKDPPDGDWTTVILRMSNNLITGSIAGGLEESPQMFTANFSLSHWASLVRTSRITVGGSSNLEKLAYATSENLQTNDVELVGTEKLRSKFFLGCIGEVRIGGLLLPYFSQALLNNSNSTSKDHFELTEGSSLGEILGCELCFDEECQNGGNCTEPESVYTCQCRLGFDGDFCERDINECENNHECQHNSTCIDNIGSFACNCTEGYQGELCEFETNECLSNPCKNGGTCQDRLARFECTCTSDFVGPTCDQARQITCLDQPCHHGSCKDVRNPSTADNFTCSCDEGFVGEYCESPFCVVKPCQHGDCVNKLSKPSCSCHPGYGGKFCEMDRDECESGPCEHGGICIDEPNAFSCNCTSTGYRGPTCNEDIDECDESPVDMCENGGTCQNTDGGYECVCPDRYCGSDCSFDDPCFLDTPCFNEATCKAACVDKSDYECLCTDAFVGKNCTEKAYTNSRVTDIALVVVPILLIFLLAGVISLFVFLMMARKKRATRGTYSPSSQEYCNPRVELDNVMKPPPEERLI</sequence>
<feature type="chain" id="PRO_5046025403" evidence="7">
    <location>
        <begin position="24"/>
        <end position="2060"/>
    </location>
</feature>
<feature type="domain" description="EGF-like" evidence="9">
    <location>
        <begin position="479"/>
        <end position="516"/>
    </location>
</feature>
<feature type="disulfide bond" evidence="5">
    <location>
        <begin position="1833"/>
        <end position="1843"/>
    </location>
</feature>
<dbReference type="InterPro" id="IPR018097">
    <property type="entry name" value="EGF_Ca-bd_CS"/>
</dbReference>
<feature type="domain" description="EGF-like" evidence="9">
    <location>
        <begin position="401"/>
        <end position="438"/>
    </location>
</feature>
<feature type="disulfide bond" evidence="5">
    <location>
        <begin position="703"/>
        <end position="712"/>
    </location>
</feature>
<accession>A0ABN7BB43</accession>
<feature type="disulfide bond" evidence="5">
    <location>
        <begin position="428"/>
        <end position="437"/>
    </location>
</feature>
<dbReference type="Proteomes" id="UP001307889">
    <property type="component" value="Chromosome 12"/>
</dbReference>
<evidence type="ECO:0000256" key="2">
    <source>
        <dbReference type="ARBA" id="ARBA00022737"/>
    </source>
</evidence>
<feature type="signal peptide" evidence="7">
    <location>
        <begin position="1"/>
        <end position="23"/>
    </location>
</feature>
<feature type="domain" description="EGF-like" evidence="9">
    <location>
        <begin position="1750"/>
        <end position="1786"/>
    </location>
</feature>
<feature type="disulfide bond" evidence="5">
    <location>
        <begin position="313"/>
        <end position="322"/>
    </location>
</feature>
<dbReference type="InterPro" id="IPR013032">
    <property type="entry name" value="EGF-like_CS"/>
</dbReference>
<dbReference type="InterPro" id="IPR001791">
    <property type="entry name" value="Laminin_G"/>
</dbReference>
<feature type="domain" description="EGF-like" evidence="9">
    <location>
        <begin position="595"/>
        <end position="637"/>
    </location>
</feature>
<feature type="domain" description="EGF-like" evidence="9">
    <location>
        <begin position="1149"/>
        <end position="1185"/>
    </location>
</feature>
<feature type="transmembrane region" description="Helical" evidence="6">
    <location>
        <begin position="1997"/>
        <end position="2020"/>
    </location>
</feature>
<dbReference type="PROSITE" id="PS50026">
    <property type="entry name" value="EGF_3"/>
    <property type="match status" value="27"/>
</dbReference>
<evidence type="ECO:0000256" key="4">
    <source>
        <dbReference type="ARBA" id="ARBA00023180"/>
    </source>
</evidence>
<feature type="domain" description="EGF-like" evidence="9">
    <location>
        <begin position="715"/>
        <end position="752"/>
    </location>
</feature>
<feature type="domain" description="EGF-like" evidence="9">
    <location>
        <begin position="1945"/>
        <end position="1985"/>
    </location>
</feature>
<feature type="domain" description="EGF-like" evidence="9">
    <location>
        <begin position="441"/>
        <end position="477"/>
    </location>
</feature>
<keyword evidence="1 5" id="KW-0245">EGF-like domain</keyword>
<feature type="domain" description="EGF-like" evidence="9">
    <location>
        <begin position="203"/>
        <end position="241"/>
    </location>
</feature>
<feature type="domain" description="EGF-like" evidence="9">
    <location>
        <begin position="285"/>
        <end position="323"/>
    </location>
</feature>
<comment type="caution">
    <text evidence="5">Lacks conserved residue(s) required for the propagation of feature annotation.</text>
</comment>
<dbReference type="PRINTS" id="PR00010">
    <property type="entry name" value="EGFBLOOD"/>
</dbReference>
<evidence type="ECO:0000259" key="9">
    <source>
        <dbReference type="PROSITE" id="PS50026"/>
    </source>
</evidence>
<dbReference type="InterPro" id="IPR001881">
    <property type="entry name" value="EGF-like_Ca-bd_dom"/>
</dbReference>
<dbReference type="PROSITE" id="PS00010">
    <property type="entry name" value="ASX_HYDROXYL"/>
    <property type="match status" value="16"/>
</dbReference>
<feature type="disulfide bond" evidence="5">
    <location>
        <begin position="1738"/>
        <end position="1747"/>
    </location>
</feature>
<dbReference type="CDD" id="cd00054">
    <property type="entry name" value="EGF_CA"/>
    <property type="match status" value="21"/>
</dbReference>
<keyword evidence="7" id="KW-0732">Signal</keyword>
<feature type="disulfide bond" evidence="5">
    <location>
        <begin position="780"/>
        <end position="789"/>
    </location>
</feature>
<evidence type="ECO:0000313" key="10">
    <source>
        <dbReference type="EMBL" id="BET00878.1"/>
    </source>
</evidence>
<keyword evidence="6" id="KW-0812">Transmembrane</keyword>
<dbReference type="InterPro" id="IPR000152">
    <property type="entry name" value="EGF-type_Asp/Asn_hydroxyl_site"/>
</dbReference>
<evidence type="ECO:0000259" key="8">
    <source>
        <dbReference type="PROSITE" id="PS50025"/>
    </source>
</evidence>
<feature type="disulfide bond" evidence="5">
    <location>
        <begin position="1175"/>
        <end position="1184"/>
    </location>
</feature>
<feature type="disulfide bond" evidence="5">
    <location>
        <begin position="389"/>
        <end position="398"/>
    </location>
</feature>
<evidence type="ECO:0000313" key="11">
    <source>
        <dbReference type="Proteomes" id="UP001307889"/>
    </source>
</evidence>
<feature type="domain" description="EGF-like" evidence="9">
    <location>
        <begin position="325"/>
        <end position="362"/>
    </location>
</feature>
<keyword evidence="2" id="KW-0677">Repeat</keyword>
<feature type="domain" description="EGF-like" evidence="9">
    <location>
        <begin position="364"/>
        <end position="399"/>
    </location>
</feature>
<feature type="disulfide bond" evidence="5">
    <location>
        <begin position="483"/>
        <end position="493"/>
    </location>
</feature>
<keyword evidence="3 5" id="KW-1015">Disulfide bond</keyword>
<feature type="disulfide bond" evidence="5">
    <location>
        <begin position="271"/>
        <end position="280"/>
    </location>
</feature>
<feature type="disulfide bond" evidence="5">
    <location>
        <begin position="467"/>
        <end position="476"/>
    </location>
</feature>
<feature type="disulfide bond" evidence="5">
    <location>
        <begin position="665"/>
        <end position="674"/>
    </location>
</feature>
<feature type="domain" description="EGF-like" evidence="9">
    <location>
        <begin position="1829"/>
        <end position="1864"/>
    </location>
</feature>
<gene>
    <name evidence="10" type="ORF">NTJ_13694</name>
</gene>
<dbReference type="PROSITE" id="PS01186">
    <property type="entry name" value="EGF_2"/>
    <property type="match status" value="15"/>
</dbReference>
<dbReference type="SMART" id="SM00179">
    <property type="entry name" value="EGF_CA"/>
    <property type="match status" value="25"/>
</dbReference>
<feature type="domain" description="EGF-like" evidence="9">
    <location>
        <begin position="1866"/>
        <end position="1903"/>
    </location>
</feature>
<feature type="disulfide bond" evidence="5">
    <location>
        <begin position="1975"/>
        <end position="1984"/>
    </location>
</feature>
<feature type="domain" description="Laminin G" evidence="8">
    <location>
        <begin position="1463"/>
        <end position="1674"/>
    </location>
</feature>
<feature type="disulfide bond" evidence="5">
    <location>
        <begin position="1776"/>
        <end position="1785"/>
    </location>
</feature>
<dbReference type="EMBL" id="AP028920">
    <property type="protein sequence ID" value="BET00878.1"/>
    <property type="molecule type" value="Genomic_DNA"/>
</dbReference>
<dbReference type="PROSITE" id="PS01187">
    <property type="entry name" value="EGF_CA"/>
    <property type="match status" value="9"/>
</dbReference>
<dbReference type="Pfam" id="PF12661">
    <property type="entry name" value="hEGF"/>
    <property type="match status" value="4"/>
</dbReference>
<feature type="disulfide bond" evidence="5">
    <location>
        <begin position="583"/>
        <end position="592"/>
    </location>
</feature>
<reference evidence="10 11" key="1">
    <citation type="submission" date="2023-09" db="EMBL/GenBank/DDBJ databases">
        <title>Nesidiocoris tenuis whole genome shotgun sequence.</title>
        <authorList>
            <person name="Shibata T."/>
            <person name="Shimoda M."/>
            <person name="Kobayashi T."/>
            <person name="Uehara T."/>
        </authorList>
    </citation>
    <scope>NUCLEOTIDE SEQUENCE [LARGE SCALE GENOMIC DNA]</scope>
    <source>
        <strain evidence="10 11">Japan</strain>
    </source>
</reference>
<protein>
    <submittedName>
        <fullName evidence="10">Laminin G domain</fullName>
    </submittedName>
</protein>
<feature type="disulfide bond" evidence="5">
    <location>
        <begin position="212"/>
        <end position="229"/>
    </location>
</feature>
<feature type="domain" description="EGF-like" evidence="9">
    <location>
        <begin position="1675"/>
        <end position="1709"/>
    </location>
</feature>
<feature type="disulfide bond" evidence="5">
    <location>
        <begin position="1934"/>
        <end position="1943"/>
    </location>
</feature>
<dbReference type="CDD" id="cd00110">
    <property type="entry name" value="LamG"/>
    <property type="match status" value="2"/>
</dbReference>
<feature type="disulfide bond" evidence="5">
    <location>
        <begin position="1854"/>
        <end position="1863"/>
    </location>
</feature>
<evidence type="ECO:0000256" key="5">
    <source>
        <dbReference type="PROSITE-ProRule" id="PRU00076"/>
    </source>
</evidence>
<dbReference type="Pfam" id="PF00008">
    <property type="entry name" value="EGF"/>
    <property type="match status" value="14"/>
</dbReference>
<dbReference type="Gene3D" id="2.10.25.10">
    <property type="entry name" value="Laminin"/>
    <property type="match status" value="28"/>
</dbReference>
<dbReference type="Pfam" id="PF07645">
    <property type="entry name" value="EGF_CA"/>
    <property type="match status" value="2"/>
</dbReference>
<feature type="domain" description="EGF-like" evidence="9">
    <location>
        <begin position="931"/>
        <end position="972"/>
    </location>
</feature>
<feature type="domain" description="EGF-like" evidence="9">
    <location>
        <begin position="244"/>
        <end position="281"/>
    </location>
</feature>